<dbReference type="Gene3D" id="1.10.10.60">
    <property type="entry name" value="Homeodomain-like"/>
    <property type="match status" value="1"/>
</dbReference>
<dbReference type="PROSITE" id="PS50977">
    <property type="entry name" value="HTH_TETR_2"/>
    <property type="match status" value="1"/>
</dbReference>
<keyword evidence="3" id="KW-0804">Transcription</keyword>
<accession>A0A2G5PDY2</accession>
<dbReference type="SUPFAM" id="SSF48498">
    <property type="entry name" value="Tetracyclin repressor-like, C-terminal domain"/>
    <property type="match status" value="1"/>
</dbReference>
<evidence type="ECO:0000256" key="3">
    <source>
        <dbReference type="ARBA" id="ARBA00023163"/>
    </source>
</evidence>
<evidence type="ECO:0000256" key="1">
    <source>
        <dbReference type="ARBA" id="ARBA00023015"/>
    </source>
</evidence>
<feature type="domain" description="HTH tetR-type" evidence="5">
    <location>
        <begin position="1"/>
        <end position="59"/>
    </location>
</feature>
<dbReference type="SUPFAM" id="SSF46689">
    <property type="entry name" value="Homeodomain-like"/>
    <property type="match status" value="1"/>
</dbReference>
<evidence type="ECO:0000313" key="7">
    <source>
        <dbReference type="Proteomes" id="UP000230551"/>
    </source>
</evidence>
<dbReference type="Gene3D" id="1.10.357.10">
    <property type="entry name" value="Tetracycline Repressor, domain 2"/>
    <property type="match status" value="1"/>
</dbReference>
<comment type="caution">
    <text evidence="6">The sequence shown here is derived from an EMBL/GenBank/DDBJ whole genome shotgun (WGS) entry which is preliminary data.</text>
</comment>
<dbReference type="Proteomes" id="UP000230551">
    <property type="component" value="Unassembled WGS sequence"/>
</dbReference>
<gene>
    <name evidence="6" type="ORF">CQY22_005340</name>
</gene>
<dbReference type="Pfam" id="PF00440">
    <property type="entry name" value="TetR_N"/>
    <property type="match status" value="1"/>
</dbReference>
<dbReference type="EMBL" id="PDCN02000004">
    <property type="protein sequence ID" value="PIB76538.1"/>
    <property type="molecule type" value="Genomic_DNA"/>
</dbReference>
<keyword evidence="2 4" id="KW-0238">DNA-binding</keyword>
<dbReference type="InterPro" id="IPR009057">
    <property type="entry name" value="Homeodomain-like_sf"/>
</dbReference>
<sequence length="186" mass="20550">MRDAVHQAVLEMVIEGGVDKIGIPEISRRAGVRDSTIYRRWQTRENLVVDALLAASQRTLRVPDTGTLHGDLSTFASELIDYLNTPLGDGLTRTLAYIPESEATRQARETFWASRFQEILPMLARATERGELPADADGRALMELLVAPIHFRHLLTRQPADHAFAERLATAAIQAVQTAPGVRSSP</sequence>
<evidence type="ECO:0000313" key="6">
    <source>
        <dbReference type="EMBL" id="PIB76538.1"/>
    </source>
</evidence>
<dbReference type="AlphaFoldDB" id="A0A2G5PDY2"/>
<keyword evidence="7" id="KW-1185">Reference proteome</keyword>
<dbReference type="GO" id="GO:0000976">
    <property type="term" value="F:transcription cis-regulatory region binding"/>
    <property type="evidence" value="ECO:0007669"/>
    <property type="project" value="TreeGrafter"/>
</dbReference>
<dbReference type="PANTHER" id="PTHR30055">
    <property type="entry name" value="HTH-TYPE TRANSCRIPTIONAL REGULATOR RUTR"/>
    <property type="match status" value="1"/>
</dbReference>
<dbReference type="GO" id="GO:0003700">
    <property type="term" value="F:DNA-binding transcription factor activity"/>
    <property type="evidence" value="ECO:0007669"/>
    <property type="project" value="TreeGrafter"/>
</dbReference>
<keyword evidence="1" id="KW-0805">Transcription regulation</keyword>
<protein>
    <submittedName>
        <fullName evidence="6">TetR/AcrR family transcriptional regulator</fullName>
    </submittedName>
</protein>
<dbReference type="InterPro" id="IPR001647">
    <property type="entry name" value="HTH_TetR"/>
</dbReference>
<evidence type="ECO:0000256" key="2">
    <source>
        <dbReference type="ARBA" id="ARBA00023125"/>
    </source>
</evidence>
<dbReference type="Pfam" id="PF16859">
    <property type="entry name" value="TetR_C_11"/>
    <property type="match status" value="1"/>
</dbReference>
<dbReference type="InterPro" id="IPR036271">
    <property type="entry name" value="Tet_transcr_reg_TetR-rel_C_sf"/>
</dbReference>
<dbReference type="PANTHER" id="PTHR30055:SF148">
    <property type="entry name" value="TETR-FAMILY TRANSCRIPTIONAL REGULATOR"/>
    <property type="match status" value="1"/>
</dbReference>
<name>A0A2G5PDY2_9MYCO</name>
<dbReference type="STRING" id="85968.GCA_900073015_03185"/>
<organism evidence="6 7">
    <name type="scientific">Mycolicibacterium brumae</name>
    <dbReference type="NCBI Taxonomy" id="85968"/>
    <lineage>
        <taxon>Bacteria</taxon>
        <taxon>Bacillati</taxon>
        <taxon>Actinomycetota</taxon>
        <taxon>Actinomycetes</taxon>
        <taxon>Mycobacteriales</taxon>
        <taxon>Mycobacteriaceae</taxon>
        <taxon>Mycolicibacterium</taxon>
    </lineage>
</organism>
<reference evidence="6 7" key="1">
    <citation type="journal article" date="2017" name="Infect. Genet. Evol.">
        <title>The new phylogeny of the genus Mycobacterium: The old and the news.</title>
        <authorList>
            <person name="Tortoli E."/>
            <person name="Fedrizzi T."/>
            <person name="Meehan C.J."/>
            <person name="Trovato A."/>
            <person name="Grottola A."/>
            <person name="Giacobazzi E."/>
            <person name="Serpini G.F."/>
            <person name="Tagliazucchi S."/>
            <person name="Fabio A."/>
            <person name="Bettua C."/>
            <person name="Bertorelli R."/>
            <person name="Frascaro F."/>
            <person name="De Sanctis V."/>
            <person name="Pecorari M."/>
            <person name="Jousson O."/>
            <person name="Segata N."/>
            <person name="Cirillo D.M."/>
        </authorList>
    </citation>
    <scope>NUCLEOTIDE SEQUENCE [LARGE SCALE GENOMIC DNA]</scope>
    <source>
        <strain evidence="6 7">CIP1034565</strain>
    </source>
</reference>
<dbReference type="InterPro" id="IPR050109">
    <property type="entry name" value="HTH-type_TetR-like_transc_reg"/>
</dbReference>
<evidence type="ECO:0000256" key="4">
    <source>
        <dbReference type="PROSITE-ProRule" id="PRU00335"/>
    </source>
</evidence>
<feature type="DNA-binding region" description="H-T-H motif" evidence="4">
    <location>
        <begin position="22"/>
        <end position="41"/>
    </location>
</feature>
<dbReference type="OrthoDB" id="9796019at2"/>
<dbReference type="InterPro" id="IPR011075">
    <property type="entry name" value="TetR_C"/>
</dbReference>
<evidence type="ECO:0000259" key="5">
    <source>
        <dbReference type="PROSITE" id="PS50977"/>
    </source>
</evidence>
<proteinExistence type="predicted"/>